<name>A0ABN0YCU0_9CAUL</name>
<keyword evidence="3" id="KW-1185">Reference proteome</keyword>
<sequence>MAQNASAPTAQELTRSLNSRPPQAAPVTAPAPVRAPAPAQAQRPAAAPVAPPASRSVPATALTPATRMETRPASAPVASTSGARPAPVAPAPAPAAAPAQAPVAAPASAPRPLNAAAIAALPFRIDLKGAQIVERPAGPTAKVYSVRRGDTPLLMIYTGPQSDYPIYGGDQAEVAGRTSIIVTEGMRRRAVEHLFRREDAQPADIHVWVMAMDGADGDLAEQIGQTVDPR</sequence>
<protein>
    <submittedName>
        <fullName evidence="2">Uncharacterized protein</fullName>
    </submittedName>
</protein>
<gene>
    <name evidence="2" type="ORF">GCM10009093_17380</name>
</gene>
<evidence type="ECO:0000256" key="1">
    <source>
        <dbReference type="SAM" id="MobiDB-lite"/>
    </source>
</evidence>
<feature type="compositionally biased region" description="Low complexity" evidence="1">
    <location>
        <begin position="20"/>
        <end position="61"/>
    </location>
</feature>
<proteinExistence type="predicted"/>
<organism evidence="2 3">
    <name type="scientific">Brevundimonas terrae</name>
    <dbReference type="NCBI Taxonomy" id="363631"/>
    <lineage>
        <taxon>Bacteria</taxon>
        <taxon>Pseudomonadati</taxon>
        <taxon>Pseudomonadota</taxon>
        <taxon>Alphaproteobacteria</taxon>
        <taxon>Caulobacterales</taxon>
        <taxon>Caulobacteraceae</taxon>
        <taxon>Brevundimonas</taxon>
    </lineage>
</organism>
<accession>A0ABN0YCU0</accession>
<evidence type="ECO:0000313" key="2">
    <source>
        <dbReference type="EMBL" id="GAA0391276.1"/>
    </source>
</evidence>
<feature type="region of interest" description="Disordered" evidence="1">
    <location>
        <begin position="1"/>
        <end position="94"/>
    </location>
</feature>
<feature type="compositionally biased region" description="Polar residues" evidence="1">
    <location>
        <begin position="1"/>
        <end position="19"/>
    </location>
</feature>
<reference evidence="2 3" key="1">
    <citation type="journal article" date="2019" name="Int. J. Syst. Evol. Microbiol.">
        <title>The Global Catalogue of Microorganisms (GCM) 10K type strain sequencing project: providing services to taxonomists for standard genome sequencing and annotation.</title>
        <authorList>
            <consortium name="The Broad Institute Genomics Platform"/>
            <consortium name="The Broad Institute Genome Sequencing Center for Infectious Disease"/>
            <person name="Wu L."/>
            <person name="Ma J."/>
        </authorList>
    </citation>
    <scope>NUCLEOTIDE SEQUENCE [LARGE SCALE GENOMIC DNA]</scope>
    <source>
        <strain evidence="2 3">JCM 13476</strain>
    </source>
</reference>
<comment type="caution">
    <text evidence="2">The sequence shown here is derived from an EMBL/GenBank/DDBJ whole genome shotgun (WGS) entry which is preliminary data.</text>
</comment>
<evidence type="ECO:0000313" key="3">
    <source>
        <dbReference type="Proteomes" id="UP001500791"/>
    </source>
</evidence>
<dbReference type="EMBL" id="BAAAEJ010000007">
    <property type="protein sequence ID" value="GAA0391276.1"/>
    <property type="molecule type" value="Genomic_DNA"/>
</dbReference>
<dbReference type="Proteomes" id="UP001500791">
    <property type="component" value="Unassembled WGS sequence"/>
</dbReference>